<name>A0A7Z0RWQ9_9GAMM</name>
<dbReference type="InterPro" id="IPR038404">
    <property type="entry name" value="TRAP_DctP_sf"/>
</dbReference>
<dbReference type="Gene3D" id="3.40.190.170">
    <property type="entry name" value="Bacterial extracellular solute-binding protein, family 7"/>
    <property type="match status" value="1"/>
</dbReference>
<protein>
    <submittedName>
        <fullName evidence="3">TRAP transporter substrate-binding protein</fullName>
    </submittedName>
</protein>
<dbReference type="NCBIfam" id="NF037995">
    <property type="entry name" value="TRAP_S1"/>
    <property type="match status" value="1"/>
</dbReference>
<comment type="caution">
    <text evidence="3">The sequence shown here is derived from an EMBL/GenBank/DDBJ whole genome shotgun (WGS) entry which is preliminary data.</text>
</comment>
<dbReference type="PANTHER" id="PTHR33376">
    <property type="match status" value="1"/>
</dbReference>
<dbReference type="PANTHER" id="PTHR33376:SF15">
    <property type="entry name" value="BLL6794 PROTEIN"/>
    <property type="match status" value="1"/>
</dbReference>
<keyword evidence="4" id="KW-1185">Reference proteome</keyword>
<sequence length="342" mass="38343">MKVQLTAAATLISSVFFPIAANAEDVTLRFSNWLPPTHLLSTEVIEPWAEQIEEVTEGRVNVQILSGLGSPESHYNLVKNGVADLAFSVDGYTSDRFVLPYAMRLPFLADDSTTASVAYWRTYKELLEQYNEFGDVKVMGLWTFGPGNIHTTEREITSLEDFEGLRIRVSSDIVKDIVETLGGSPMFAPASEVYELISRGVVDGASFNYDSITSFRIDDSLNYVLDIPGGLYRETHYIIMNQRKWDALEPRDQEAIMEVSGEALAILAGNAWDRNDAIAKERLIEQGYTITVPDEAFLQEIETELSVLAEDWKERVAPMGVDGQLVIDTFKEHIEQAEQELN</sequence>
<evidence type="ECO:0000256" key="1">
    <source>
        <dbReference type="ARBA" id="ARBA00022729"/>
    </source>
</evidence>
<organism evidence="3 4">
    <name type="scientific">Vreelandella glaciei</name>
    <dbReference type="NCBI Taxonomy" id="186761"/>
    <lineage>
        <taxon>Bacteria</taxon>
        <taxon>Pseudomonadati</taxon>
        <taxon>Pseudomonadota</taxon>
        <taxon>Gammaproteobacteria</taxon>
        <taxon>Oceanospirillales</taxon>
        <taxon>Halomonadaceae</taxon>
        <taxon>Vreelandella</taxon>
    </lineage>
</organism>
<keyword evidence="1 2" id="KW-0732">Signal</keyword>
<evidence type="ECO:0000256" key="2">
    <source>
        <dbReference type="SAM" id="SignalP"/>
    </source>
</evidence>
<dbReference type="EMBL" id="JACCDE010000002">
    <property type="protein sequence ID" value="NYS76514.1"/>
    <property type="molecule type" value="Genomic_DNA"/>
</dbReference>
<evidence type="ECO:0000313" key="4">
    <source>
        <dbReference type="Proteomes" id="UP000526892"/>
    </source>
</evidence>
<accession>A0A7Z0RWQ9</accession>
<feature type="chain" id="PRO_5031474363" evidence="2">
    <location>
        <begin position="24"/>
        <end position="342"/>
    </location>
</feature>
<gene>
    <name evidence="3" type="ORF">HZS80_02025</name>
</gene>
<reference evidence="3 4" key="1">
    <citation type="journal article" date="2003" name="Extremophiles">
        <title>Halomonas glaciei sp. nov. isolated from fast ice of Adelie Land, Antarctica.</title>
        <authorList>
            <person name="Reddy G.S."/>
            <person name="Raghavan P.U."/>
            <person name="Sarita N.B."/>
            <person name="Prakash J.S."/>
            <person name="Nagesh N."/>
            <person name="Delille D."/>
            <person name="Shivaji S."/>
        </authorList>
    </citation>
    <scope>NUCLEOTIDE SEQUENCE [LARGE SCALE GENOMIC DNA]</scope>
    <source>
        <strain evidence="3 4">DD39</strain>
    </source>
</reference>
<evidence type="ECO:0000313" key="3">
    <source>
        <dbReference type="EMBL" id="NYS76514.1"/>
    </source>
</evidence>
<feature type="signal peptide" evidence="2">
    <location>
        <begin position="1"/>
        <end position="23"/>
    </location>
</feature>
<dbReference type="InterPro" id="IPR018389">
    <property type="entry name" value="DctP_fam"/>
</dbReference>
<dbReference type="AlphaFoldDB" id="A0A7Z0RWQ9"/>
<dbReference type="Pfam" id="PF03480">
    <property type="entry name" value="DctP"/>
    <property type="match status" value="1"/>
</dbReference>
<dbReference type="GO" id="GO:0055085">
    <property type="term" value="P:transmembrane transport"/>
    <property type="evidence" value="ECO:0007669"/>
    <property type="project" value="InterPro"/>
</dbReference>
<proteinExistence type="predicted"/>
<dbReference type="CDD" id="cd13665">
    <property type="entry name" value="PBP2_TRAP_Dctp3_4"/>
    <property type="match status" value="1"/>
</dbReference>
<dbReference type="RefSeq" id="WP_179915011.1">
    <property type="nucleotide sequence ID" value="NZ_JACCDE010000002.1"/>
</dbReference>
<dbReference type="Proteomes" id="UP000526892">
    <property type="component" value="Unassembled WGS sequence"/>
</dbReference>